<dbReference type="GeneID" id="23613187"/>
<dbReference type="STRING" id="3075.A0A087SGR3"/>
<dbReference type="GO" id="GO:0005829">
    <property type="term" value="C:cytosol"/>
    <property type="evidence" value="ECO:0007669"/>
    <property type="project" value="TreeGrafter"/>
</dbReference>
<dbReference type="InterPro" id="IPR007303">
    <property type="entry name" value="TIP41-like"/>
</dbReference>
<name>A0A087SGR3_AUXPR</name>
<dbReference type="RefSeq" id="XP_011397805.1">
    <property type="nucleotide sequence ID" value="XM_011399503.1"/>
</dbReference>
<sequence length="280" mass="30309">MSHRAPIRTHAADAEVDVLKERLGSLAWPEQFFGANHLTLVHPEAGTRLTFEAEDALRAWLSGSEAPVHVKTAGKWMQAHAQDVDTHKAKVLQYDWTFTTGYRGSGAGPAGPQSAHGSSGELAWEATDAQMDRGMLTARDPILMYADIPLFESELEDNGVASLSVKVTSERGLAVRVMPRCWYALLRFWLRVDGVLVRLRTTRVFCAFKDAPDVVLRETTYQEGTFAALAAAGAPREGPSYADADAAGAALAAVAPVGVTLYERQALQLKEGGAADTNMR</sequence>
<dbReference type="Proteomes" id="UP000028924">
    <property type="component" value="Unassembled WGS sequence"/>
</dbReference>
<dbReference type="GO" id="GO:0031929">
    <property type="term" value="P:TOR signaling"/>
    <property type="evidence" value="ECO:0007669"/>
    <property type="project" value="TreeGrafter"/>
</dbReference>
<dbReference type="Pfam" id="PF04176">
    <property type="entry name" value="TIP41"/>
    <property type="match status" value="1"/>
</dbReference>
<dbReference type="eggNOG" id="KOG3224">
    <property type="taxonomic scope" value="Eukaryota"/>
</dbReference>
<dbReference type="EMBL" id="KL662111">
    <property type="protein sequence ID" value="KFM24917.1"/>
    <property type="molecule type" value="Genomic_DNA"/>
</dbReference>
<proteinExistence type="inferred from homology"/>
<evidence type="ECO:0000313" key="3">
    <source>
        <dbReference type="Proteomes" id="UP000028924"/>
    </source>
</evidence>
<accession>A0A087SGR3</accession>
<evidence type="ECO:0000256" key="1">
    <source>
        <dbReference type="ARBA" id="ARBA00006658"/>
    </source>
</evidence>
<dbReference type="InterPro" id="IPR051330">
    <property type="entry name" value="Phosphatase_reg/MetRdx"/>
</dbReference>
<dbReference type="KEGG" id="apro:F751_1796"/>
<evidence type="ECO:0000313" key="2">
    <source>
        <dbReference type="EMBL" id="KFM24917.1"/>
    </source>
</evidence>
<reference evidence="2 3" key="1">
    <citation type="journal article" date="2014" name="BMC Genomics">
        <title>Oil accumulation mechanisms of the oleaginous microalga Chlorella protothecoides revealed through its genome, transcriptomes, and proteomes.</title>
        <authorList>
            <person name="Gao C."/>
            <person name="Wang Y."/>
            <person name="Shen Y."/>
            <person name="Yan D."/>
            <person name="He X."/>
            <person name="Dai J."/>
            <person name="Wu Q."/>
        </authorList>
    </citation>
    <scope>NUCLEOTIDE SEQUENCE [LARGE SCALE GENOMIC DNA]</scope>
    <source>
        <strain evidence="2 3">0710</strain>
    </source>
</reference>
<comment type="similarity">
    <text evidence="1">Belongs to the TIP41 family.</text>
</comment>
<protein>
    <submittedName>
        <fullName evidence="2">TIP41-like protein</fullName>
    </submittedName>
</protein>
<dbReference type="PANTHER" id="PTHR21021:SF16">
    <property type="entry name" value="TIP41-LIKE PROTEIN"/>
    <property type="match status" value="1"/>
</dbReference>
<gene>
    <name evidence="2" type="ORF">F751_1796</name>
</gene>
<keyword evidence="3" id="KW-1185">Reference proteome</keyword>
<dbReference type="PANTHER" id="PTHR21021">
    <property type="entry name" value="GAF/PUTATIVE CYTOSKELETAL PROTEIN"/>
    <property type="match status" value="1"/>
</dbReference>
<organism evidence="2 3">
    <name type="scientific">Auxenochlorella protothecoides</name>
    <name type="common">Green microalga</name>
    <name type="synonym">Chlorella protothecoides</name>
    <dbReference type="NCBI Taxonomy" id="3075"/>
    <lineage>
        <taxon>Eukaryota</taxon>
        <taxon>Viridiplantae</taxon>
        <taxon>Chlorophyta</taxon>
        <taxon>core chlorophytes</taxon>
        <taxon>Trebouxiophyceae</taxon>
        <taxon>Chlorellales</taxon>
        <taxon>Chlorellaceae</taxon>
        <taxon>Auxenochlorella</taxon>
    </lineage>
</organism>
<dbReference type="AlphaFoldDB" id="A0A087SGR3"/>
<dbReference type="OrthoDB" id="10253878at2759"/>